<keyword evidence="1" id="KW-0560">Oxidoreductase</keyword>
<organism evidence="3 4">
    <name type="scientific">Litorilinea aerophila</name>
    <dbReference type="NCBI Taxonomy" id="1204385"/>
    <lineage>
        <taxon>Bacteria</taxon>
        <taxon>Bacillati</taxon>
        <taxon>Chloroflexota</taxon>
        <taxon>Caldilineae</taxon>
        <taxon>Caldilineales</taxon>
        <taxon>Caldilineaceae</taxon>
        <taxon>Litorilinea</taxon>
    </lineage>
</organism>
<dbReference type="InterPro" id="IPR050523">
    <property type="entry name" value="AKR_Detox_Biosynth"/>
</dbReference>
<protein>
    <submittedName>
        <fullName evidence="3">Aldo/keto reductase</fullName>
    </submittedName>
</protein>
<accession>A0A540VJ21</accession>
<dbReference type="InterPro" id="IPR036812">
    <property type="entry name" value="NAD(P)_OxRdtase_dom_sf"/>
</dbReference>
<dbReference type="OrthoDB" id="9773828at2"/>
<dbReference type="EMBL" id="VIGC01000006">
    <property type="protein sequence ID" value="TQE96774.1"/>
    <property type="molecule type" value="Genomic_DNA"/>
</dbReference>
<dbReference type="InParanoid" id="A0A540VJ21"/>
<dbReference type="CDD" id="cd19086">
    <property type="entry name" value="AKR_AKR11C1"/>
    <property type="match status" value="1"/>
</dbReference>
<gene>
    <name evidence="3" type="ORF">FKZ61_05805</name>
</gene>
<evidence type="ECO:0000259" key="2">
    <source>
        <dbReference type="Pfam" id="PF00248"/>
    </source>
</evidence>
<dbReference type="AlphaFoldDB" id="A0A540VJ21"/>
<feature type="domain" description="NADP-dependent oxidoreductase" evidence="2">
    <location>
        <begin position="16"/>
        <end position="317"/>
    </location>
</feature>
<dbReference type="InterPro" id="IPR023210">
    <property type="entry name" value="NADP_OxRdtase_dom"/>
</dbReference>
<comment type="caution">
    <text evidence="3">The sequence shown here is derived from an EMBL/GenBank/DDBJ whole genome shotgun (WGS) entry which is preliminary data.</text>
</comment>
<dbReference type="PANTHER" id="PTHR43364">
    <property type="entry name" value="NADH-SPECIFIC METHYLGLYOXAL REDUCTASE-RELATED"/>
    <property type="match status" value="1"/>
</dbReference>
<proteinExistence type="predicted"/>
<name>A0A540VJ21_9CHLR</name>
<keyword evidence="4" id="KW-1185">Reference proteome</keyword>
<reference evidence="3 4" key="1">
    <citation type="submission" date="2019-06" db="EMBL/GenBank/DDBJ databases">
        <title>Genome sequence of Litorilinea aerophila BAA-2444.</title>
        <authorList>
            <person name="Maclea K.S."/>
            <person name="Maurais E.G."/>
            <person name="Iannazzi L.C."/>
        </authorList>
    </citation>
    <scope>NUCLEOTIDE SEQUENCE [LARGE SCALE GENOMIC DNA]</scope>
    <source>
        <strain evidence="3 4">ATCC BAA-2444</strain>
    </source>
</reference>
<evidence type="ECO:0000313" key="3">
    <source>
        <dbReference type="EMBL" id="TQE96774.1"/>
    </source>
</evidence>
<dbReference type="PANTHER" id="PTHR43364:SF4">
    <property type="entry name" value="NAD(P)-LINKED OXIDOREDUCTASE SUPERFAMILY PROTEIN"/>
    <property type="match status" value="1"/>
</dbReference>
<evidence type="ECO:0000313" key="4">
    <source>
        <dbReference type="Proteomes" id="UP000317371"/>
    </source>
</evidence>
<dbReference type="RefSeq" id="WP_141609146.1">
    <property type="nucleotide sequence ID" value="NZ_VIGC02000006.1"/>
</dbReference>
<dbReference type="Pfam" id="PF00248">
    <property type="entry name" value="Aldo_ket_red"/>
    <property type="match status" value="1"/>
</dbReference>
<dbReference type="Gene3D" id="3.20.20.100">
    <property type="entry name" value="NADP-dependent oxidoreductase domain"/>
    <property type="match status" value="1"/>
</dbReference>
<sequence>MYTRILGRSGIEISGLGLGCWAIGGPFWRGDRPVGWGEVDDKESIRALERALELGVTFFDTADVYGCGHSERILGQVLSPRREQVIIATKFGNIFDEQSRYITGASGEPAYIRQACEASLRRLRTDYIDLYQFHIGNYDLNRAEEVLETLEQLVDEGKIRWYGWSTDDPERAAFFAQGEHCAAIQQRFNLFEGNVDILAICEEQNLASINRGPLAQGLLTGKFTPDSRLPENDVRRDWDFRTGEQARRLRVLNEVREVLTAGGRTLAQGAIGWLWARSPVTVPIPGFKTVAQVEENANALELGPLSPDQMAEIDELLARYATA</sequence>
<dbReference type="SUPFAM" id="SSF51430">
    <property type="entry name" value="NAD(P)-linked oxidoreductase"/>
    <property type="match status" value="1"/>
</dbReference>
<dbReference type="GO" id="GO:0016491">
    <property type="term" value="F:oxidoreductase activity"/>
    <property type="evidence" value="ECO:0007669"/>
    <property type="project" value="UniProtKB-KW"/>
</dbReference>
<evidence type="ECO:0000256" key="1">
    <source>
        <dbReference type="ARBA" id="ARBA00023002"/>
    </source>
</evidence>
<dbReference type="Proteomes" id="UP000317371">
    <property type="component" value="Unassembled WGS sequence"/>
</dbReference>